<dbReference type="InterPro" id="IPR036878">
    <property type="entry name" value="Glu_permease_IIB"/>
</dbReference>
<dbReference type="PROSITE" id="PS51098">
    <property type="entry name" value="PTS_EIIB_TYPE_1"/>
    <property type="match status" value="1"/>
</dbReference>
<evidence type="ECO:0000256" key="6">
    <source>
        <dbReference type="PROSITE-ProRule" id="PRU00421"/>
    </source>
</evidence>
<dbReference type="Proteomes" id="UP000728968">
    <property type="component" value="Unassembled WGS sequence"/>
</dbReference>
<keyword evidence="5" id="KW-0418">Kinase</keyword>
<proteinExistence type="predicted"/>
<feature type="non-terminal residue" evidence="8">
    <location>
        <position position="1"/>
    </location>
</feature>
<dbReference type="EMBL" id="JACJLT010000276">
    <property type="protein sequence ID" value="MBM6876299.1"/>
    <property type="molecule type" value="Genomic_DNA"/>
</dbReference>
<organism evidence="8 9">
    <name type="scientific">Fusobacterium mortiferum</name>
    <dbReference type="NCBI Taxonomy" id="850"/>
    <lineage>
        <taxon>Bacteria</taxon>
        <taxon>Fusobacteriati</taxon>
        <taxon>Fusobacteriota</taxon>
        <taxon>Fusobacteriia</taxon>
        <taxon>Fusobacteriales</taxon>
        <taxon>Fusobacteriaceae</taxon>
        <taxon>Fusobacterium</taxon>
    </lineage>
</organism>
<keyword evidence="4" id="KW-0598">Phosphotransferase system</keyword>
<gene>
    <name evidence="8" type="ORF">H6A04_11740</name>
</gene>
<dbReference type="Gene3D" id="3.30.1360.60">
    <property type="entry name" value="Glucose permease domain IIB"/>
    <property type="match status" value="1"/>
</dbReference>
<feature type="active site" description="Phosphocysteine intermediate; for EIIB activity" evidence="6">
    <location>
        <position position="40"/>
    </location>
</feature>
<evidence type="ECO:0000256" key="2">
    <source>
        <dbReference type="ARBA" id="ARBA00022597"/>
    </source>
</evidence>
<dbReference type="PROSITE" id="PS01035">
    <property type="entry name" value="PTS_EIIB_TYPE_1_CYS"/>
    <property type="match status" value="1"/>
</dbReference>
<evidence type="ECO:0000256" key="4">
    <source>
        <dbReference type="ARBA" id="ARBA00022683"/>
    </source>
</evidence>
<dbReference type="InterPro" id="IPR018113">
    <property type="entry name" value="PTrfase_EIIB_Cys"/>
</dbReference>
<dbReference type="NCBIfam" id="TIGR00826">
    <property type="entry name" value="EIIB_glc"/>
    <property type="match status" value="1"/>
</dbReference>
<keyword evidence="3" id="KW-0808">Transferase</keyword>
<keyword evidence="1" id="KW-0813">Transport</keyword>
<feature type="domain" description="PTS EIIB type-1" evidence="7">
    <location>
        <begin position="18"/>
        <end position="98"/>
    </location>
</feature>
<dbReference type="Pfam" id="PF00367">
    <property type="entry name" value="PTS_EIIB"/>
    <property type="match status" value="1"/>
</dbReference>
<evidence type="ECO:0000313" key="8">
    <source>
        <dbReference type="EMBL" id="MBM6876299.1"/>
    </source>
</evidence>
<keyword evidence="9" id="KW-1185">Reference proteome</keyword>
<dbReference type="PANTHER" id="PTHR30009:SF20">
    <property type="entry name" value="PTS SYSTEM GLUCOSE-SPECIFIC EIICB COMPONENT-RELATED"/>
    <property type="match status" value="1"/>
</dbReference>
<dbReference type="InterPro" id="IPR050429">
    <property type="entry name" value="PTS_Glucose_EIICBA"/>
</dbReference>
<comment type="caution">
    <text evidence="8">The sequence shown here is derived from an EMBL/GenBank/DDBJ whole genome shotgun (WGS) entry which is preliminary data.</text>
</comment>
<evidence type="ECO:0000256" key="1">
    <source>
        <dbReference type="ARBA" id="ARBA00022448"/>
    </source>
</evidence>
<dbReference type="RefSeq" id="WP_204716906.1">
    <property type="nucleotide sequence ID" value="NZ_JACJLT010000276.1"/>
</dbReference>
<reference evidence="8 9" key="1">
    <citation type="journal article" date="2021" name="Sci. Rep.">
        <title>The distribution of antibiotic resistance genes in chicken gut microbiota commensals.</title>
        <authorList>
            <person name="Juricova H."/>
            <person name="Matiasovicova J."/>
            <person name="Kubasova T."/>
            <person name="Cejkova D."/>
            <person name="Rychlik I."/>
        </authorList>
    </citation>
    <scope>NUCLEOTIDE SEQUENCE [LARGE SCALE GENOMIC DNA]</scope>
    <source>
        <strain evidence="8 9">An425</strain>
    </source>
</reference>
<protein>
    <submittedName>
        <fullName evidence="8">PTS glucose/sucrose transporter subunit IIB</fullName>
    </submittedName>
</protein>
<keyword evidence="2" id="KW-0762">Sugar transport</keyword>
<dbReference type="CDD" id="cd00212">
    <property type="entry name" value="PTS_IIB_glc"/>
    <property type="match status" value="1"/>
</dbReference>
<name>A0ABS2G4F5_FUSMR</name>
<evidence type="ECO:0000313" key="9">
    <source>
        <dbReference type="Proteomes" id="UP000728968"/>
    </source>
</evidence>
<dbReference type="SUPFAM" id="SSF55604">
    <property type="entry name" value="Glucose permease domain IIB"/>
    <property type="match status" value="1"/>
</dbReference>
<dbReference type="PANTHER" id="PTHR30009">
    <property type="entry name" value="CYTOCHROME C-TYPE SYNTHESIS PROTEIN AND PTS TRANSMEMBRANE COMPONENT"/>
    <property type="match status" value="1"/>
</dbReference>
<dbReference type="InterPro" id="IPR001996">
    <property type="entry name" value="PTS_IIB_1"/>
</dbReference>
<accession>A0ABS2G4F5</accession>
<sequence>LYILHSSFNVLKSLPLILLQNLEIVEAVGGEENIKKVDACFTRLRLTLEDNSKVNDLKIFEKSLGASGAVLVENGIQIIYGNRANLLKIEMREFLKHE</sequence>
<evidence type="ECO:0000259" key="7">
    <source>
        <dbReference type="PROSITE" id="PS51098"/>
    </source>
</evidence>
<evidence type="ECO:0000256" key="5">
    <source>
        <dbReference type="ARBA" id="ARBA00022777"/>
    </source>
</evidence>
<evidence type="ECO:0000256" key="3">
    <source>
        <dbReference type="ARBA" id="ARBA00022679"/>
    </source>
</evidence>